<feature type="signal peptide" evidence="6">
    <location>
        <begin position="1"/>
        <end position="20"/>
    </location>
</feature>
<dbReference type="PROSITE" id="PS00763">
    <property type="entry name" value="GLUTATHIONE_PEROXID_2"/>
    <property type="match status" value="1"/>
</dbReference>
<evidence type="ECO:0000256" key="2">
    <source>
        <dbReference type="ARBA" id="ARBA00022559"/>
    </source>
</evidence>
<feature type="chain" id="PRO_5041913269" description="Glutathione peroxidase" evidence="6">
    <location>
        <begin position="21"/>
        <end position="140"/>
    </location>
</feature>
<keyword evidence="2 5" id="KW-0575">Peroxidase</keyword>
<dbReference type="InterPro" id="IPR036249">
    <property type="entry name" value="Thioredoxin-like_sf"/>
</dbReference>
<feature type="active site" evidence="4">
    <location>
        <position position="55"/>
    </location>
</feature>
<comment type="similarity">
    <text evidence="1 5">Belongs to the glutathione peroxidase family.</text>
</comment>
<dbReference type="Pfam" id="PF00255">
    <property type="entry name" value="GSHPx"/>
    <property type="match status" value="1"/>
</dbReference>
<dbReference type="PANTHER" id="PTHR11592">
    <property type="entry name" value="GLUTATHIONE PEROXIDASE"/>
    <property type="match status" value="1"/>
</dbReference>
<evidence type="ECO:0000313" key="7">
    <source>
        <dbReference type="EMBL" id="KAK2142442.1"/>
    </source>
</evidence>
<dbReference type="PANTHER" id="PTHR11592:SF78">
    <property type="entry name" value="GLUTATHIONE PEROXIDASE"/>
    <property type="match status" value="1"/>
</dbReference>
<sequence>MFPIFKYAIFLISFVSLTYARDFYSLSVIDAHGKTVSLEQYRGQVTLIVNVASECGFTDGHYKALVNTKNLLKDTGKFEILAFPCNQFDGQEPKDIGEILEFAQTKYGANFPIFAKLNVHGDDVAEIYKYLHGNSFSCIM</sequence>
<evidence type="ECO:0000256" key="5">
    <source>
        <dbReference type="RuleBase" id="RU000499"/>
    </source>
</evidence>
<keyword evidence="3 5" id="KW-0560">Oxidoreductase</keyword>
<dbReference type="SUPFAM" id="SSF52833">
    <property type="entry name" value="Thioredoxin-like"/>
    <property type="match status" value="1"/>
</dbReference>
<dbReference type="GO" id="GO:0006979">
    <property type="term" value="P:response to oxidative stress"/>
    <property type="evidence" value="ECO:0007669"/>
    <property type="project" value="InterPro"/>
</dbReference>
<keyword evidence="6" id="KW-0732">Signal</keyword>
<dbReference type="Proteomes" id="UP001208570">
    <property type="component" value="Unassembled WGS sequence"/>
</dbReference>
<protein>
    <recommendedName>
        <fullName evidence="5">Glutathione peroxidase</fullName>
    </recommendedName>
</protein>
<dbReference type="PIRSF" id="PIRSF000303">
    <property type="entry name" value="Glutathion_perox"/>
    <property type="match status" value="1"/>
</dbReference>
<evidence type="ECO:0000256" key="1">
    <source>
        <dbReference type="ARBA" id="ARBA00006926"/>
    </source>
</evidence>
<dbReference type="AlphaFoldDB" id="A0AAD9IXJ4"/>
<evidence type="ECO:0000256" key="3">
    <source>
        <dbReference type="ARBA" id="ARBA00023002"/>
    </source>
</evidence>
<proteinExistence type="inferred from homology"/>
<accession>A0AAD9IXJ4</accession>
<dbReference type="CDD" id="cd00340">
    <property type="entry name" value="GSH_Peroxidase"/>
    <property type="match status" value="1"/>
</dbReference>
<comment type="caution">
    <text evidence="7">The sequence shown here is derived from an EMBL/GenBank/DDBJ whole genome shotgun (WGS) entry which is preliminary data.</text>
</comment>
<dbReference type="InterPro" id="IPR029760">
    <property type="entry name" value="GPX_CS"/>
</dbReference>
<dbReference type="Gene3D" id="3.40.30.10">
    <property type="entry name" value="Glutaredoxin"/>
    <property type="match status" value="1"/>
</dbReference>
<dbReference type="PRINTS" id="PR01011">
    <property type="entry name" value="GLUTPROXDASE"/>
</dbReference>
<evidence type="ECO:0000256" key="4">
    <source>
        <dbReference type="PIRSR" id="PIRSR000303-1"/>
    </source>
</evidence>
<keyword evidence="8" id="KW-1185">Reference proteome</keyword>
<dbReference type="InterPro" id="IPR000889">
    <property type="entry name" value="Glutathione_peroxidase"/>
</dbReference>
<dbReference type="PROSITE" id="PS51355">
    <property type="entry name" value="GLUTATHIONE_PEROXID_3"/>
    <property type="match status" value="1"/>
</dbReference>
<dbReference type="EMBL" id="JAODUP010000953">
    <property type="protein sequence ID" value="KAK2142442.1"/>
    <property type="molecule type" value="Genomic_DNA"/>
</dbReference>
<organism evidence="7 8">
    <name type="scientific">Paralvinella palmiformis</name>
    <dbReference type="NCBI Taxonomy" id="53620"/>
    <lineage>
        <taxon>Eukaryota</taxon>
        <taxon>Metazoa</taxon>
        <taxon>Spiralia</taxon>
        <taxon>Lophotrochozoa</taxon>
        <taxon>Annelida</taxon>
        <taxon>Polychaeta</taxon>
        <taxon>Sedentaria</taxon>
        <taxon>Canalipalpata</taxon>
        <taxon>Terebellida</taxon>
        <taxon>Terebelliformia</taxon>
        <taxon>Alvinellidae</taxon>
        <taxon>Paralvinella</taxon>
    </lineage>
</organism>
<name>A0AAD9IXJ4_9ANNE</name>
<dbReference type="GO" id="GO:0004601">
    <property type="term" value="F:peroxidase activity"/>
    <property type="evidence" value="ECO:0007669"/>
    <property type="project" value="UniProtKB-KW"/>
</dbReference>
<gene>
    <name evidence="7" type="ORF">LSH36_953g00063</name>
</gene>
<evidence type="ECO:0000313" key="8">
    <source>
        <dbReference type="Proteomes" id="UP001208570"/>
    </source>
</evidence>
<evidence type="ECO:0000256" key="6">
    <source>
        <dbReference type="SAM" id="SignalP"/>
    </source>
</evidence>
<reference evidence="7" key="1">
    <citation type="journal article" date="2023" name="Mol. Biol. Evol.">
        <title>Third-Generation Sequencing Reveals the Adaptive Role of the Epigenome in Three Deep-Sea Polychaetes.</title>
        <authorList>
            <person name="Perez M."/>
            <person name="Aroh O."/>
            <person name="Sun Y."/>
            <person name="Lan Y."/>
            <person name="Juniper S.K."/>
            <person name="Young C.R."/>
            <person name="Angers B."/>
            <person name="Qian P.Y."/>
        </authorList>
    </citation>
    <scope>NUCLEOTIDE SEQUENCE</scope>
    <source>
        <strain evidence="7">P08H-3</strain>
    </source>
</reference>